<dbReference type="AlphaFoldDB" id="T0Q0P8"/>
<evidence type="ECO:0000313" key="3">
    <source>
        <dbReference type="Proteomes" id="UP000030762"/>
    </source>
</evidence>
<feature type="compositionally biased region" description="Basic residues" evidence="1">
    <location>
        <begin position="29"/>
        <end position="53"/>
    </location>
</feature>
<gene>
    <name evidence="2" type="ORF">SDRG_14207</name>
</gene>
<name>T0Q0P8_SAPDV</name>
<accession>T0Q0P8</accession>
<sequence length="248" mass="27786">MPVVKRKPRRATLYQALVAGDTMVPQVRKSPRAKPKRLKSKKVASTRHVQQRPKKQEARRAISWQPQVDDNGKGGRGVKRSGANEDMTCFQVAVAIVAELLGVVPTWKGEPTNAYIRSKGFDPADGMPTKISKSYVDFLRKKFGFNIDMPEYDYNRMRGPRGAGQPIKNTKQPVEDVKRAIEADGVDEADGVYLVTTSESCILHTFVVEWQEGSGTFWDDEGIGEQLDGMEIPPIKFVRRLRLKAMAP</sequence>
<dbReference type="EMBL" id="JH767199">
    <property type="protein sequence ID" value="EQC28116.1"/>
    <property type="molecule type" value="Genomic_DNA"/>
</dbReference>
<reference evidence="2 3" key="1">
    <citation type="submission" date="2012-04" db="EMBL/GenBank/DDBJ databases">
        <title>The Genome Sequence of Saprolegnia declina VS20.</title>
        <authorList>
            <consortium name="The Broad Institute Genome Sequencing Platform"/>
            <person name="Russ C."/>
            <person name="Nusbaum C."/>
            <person name="Tyler B."/>
            <person name="van West P."/>
            <person name="Dieguez-Uribeondo J."/>
            <person name="de Bruijn I."/>
            <person name="Tripathy S."/>
            <person name="Jiang R."/>
            <person name="Young S.K."/>
            <person name="Zeng Q."/>
            <person name="Gargeya S."/>
            <person name="Fitzgerald M."/>
            <person name="Haas B."/>
            <person name="Abouelleil A."/>
            <person name="Alvarado L."/>
            <person name="Arachchi H.M."/>
            <person name="Berlin A."/>
            <person name="Chapman S.B."/>
            <person name="Goldberg J."/>
            <person name="Griggs A."/>
            <person name="Gujja S."/>
            <person name="Hansen M."/>
            <person name="Howarth C."/>
            <person name="Imamovic A."/>
            <person name="Larimer J."/>
            <person name="McCowen C."/>
            <person name="Montmayeur A."/>
            <person name="Murphy C."/>
            <person name="Neiman D."/>
            <person name="Pearson M."/>
            <person name="Priest M."/>
            <person name="Roberts A."/>
            <person name="Saif S."/>
            <person name="Shea T."/>
            <person name="Sisk P."/>
            <person name="Sykes S."/>
            <person name="Wortman J."/>
            <person name="Nusbaum C."/>
            <person name="Birren B."/>
        </authorList>
    </citation>
    <scope>NUCLEOTIDE SEQUENCE [LARGE SCALE GENOMIC DNA]</scope>
    <source>
        <strain evidence="2 3">VS20</strain>
    </source>
</reference>
<dbReference type="RefSeq" id="XP_008618541.1">
    <property type="nucleotide sequence ID" value="XM_008620319.1"/>
</dbReference>
<evidence type="ECO:0000256" key="1">
    <source>
        <dbReference type="SAM" id="MobiDB-lite"/>
    </source>
</evidence>
<protein>
    <submittedName>
        <fullName evidence="2">Uncharacterized protein</fullName>
    </submittedName>
</protein>
<feature type="region of interest" description="Disordered" evidence="1">
    <location>
        <begin position="24"/>
        <end position="82"/>
    </location>
</feature>
<dbReference type="OMA" id="PTWKGEP"/>
<dbReference type="GeneID" id="19954934"/>
<organism evidence="2 3">
    <name type="scientific">Saprolegnia diclina (strain VS20)</name>
    <dbReference type="NCBI Taxonomy" id="1156394"/>
    <lineage>
        <taxon>Eukaryota</taxon>
        <taxon>Sar</taxon>
        <taxon>Stramenopiles</taxon>
        <taxon>Oomycota</taxon>
        <taxon>Saprolegniomycetes</taxon>
        <taxon>Saprolegniales</taxon>
        <taxon>Saprolegniaceae</taxon>
        <taxon>Saprolegnia</taxon>
    </lineage>
</organism>
<dbReference type="Proteomes" id="UP000030762">
    <property type="component" value="Unassembled WGS sequence"/>
</dbReference>
<proteinExistence type="predicted"/>
<evidence type="ECO:0000313" key="2">
    <source>
        <dbReference type="EMBL" id="EQC28116.1"/>
    </source>
</evidence>
<dbReference type="OrthoDB" id="10471220at2759"/>
<keyword evidence="3" id="KW-1185">Reference proteome</keyword>
<dbReference type="VEuPathDB" id="FungiDB:SDRG_14207"/>
<dbReference type="InParanoid" id="T0Q0P8"/>